<evidence type="ECO:0000256" key="6">
    <source>
        <dbReference type="ARBA" id="ARBA00035241"/>
    </source>
</evidence>
<name>A0A0G0L072_9BACT</name>
<dbReference type="AlphaFoldDB" id="A0A0G0L072"/>
<dbReference type="PANTHER" id="PTHR36427">
    <property type="entry name" value="54S RIBOSOMAL PROTEIN L1, MITOCHONDRIAL"/>
    <property type="match status" value="1"/>
</dbReference>
<dbReference type="GO" id="GO:0006417">
    <property type="term" value="P:regulation of translation"/>
    <property type="evidence" value="ECO:0007669"/>
    <property type="project" value="UniProtKB-KW"/>
</dbReference>
<dbReference type="EMBL" id="LBVL01000007">
    <property type="protein sequence ID" value="KKQ85343.1"/>
    <property type="molecule type" value="Genomic_DNA"/>
</dbReference>
<dbReference type="SUPFAM" id="SSF56808">
    <property type="entry name" value="Ribosomal protein L1"/>
    <property type="match status" value="1"/>
</dbReference>
<dbReference type="InterPro" id="IPR028364">
    <property type="entry name" value="Ribosomal_uL1/biogenesis"/>
</dbReference>
<sequence length="289" mass="31488">MGKTKTVSVGGLPEEQKTGKESYEERRKKKAATAQALPAKEGQKKQVQGLGLKGGERIKVIGGDVIPEVTEVAEATESEKKKAKKVKIRSKKYQEAKQKIDRNKLYQLPDAIKLVKETSFSKFDGTIELHLVVKKTGTSARVNLPFSGGKAKKIEIADEATIDKLKKASGQEGSGPVGKIDFDILLATADMMPRLVPFAKLLGPRGLMPNPKTGTIIKTKKDAEKFSGNTLNLKTQKDAPVIHTVVGKVSQKDEELSENINAILEALGRKQIDKAYLKSTMSPSVKLQI</sequence>
<reference evidence="9 10" key="1">
    <citation type="journal article" date="2015" name="Nature">
        <title>rRNA introns, odd ribosomes, and small enigmatic genomes across a large radiation of phyla.</title>
        <authorList>
            <person name="Brown C.T."/>
            <person name="Hug L.A."/>
            <person name="Thomas B.C."/>
            <person name="Sharon I."/>
            <person name="Castelle C.J."/>
            <person name="Singh A."/>
            <person name="Wilkins M.J."/>
            <person name="Williams K.H."/>
            <person name="Banfield J.F."/>
        </authorList>
    </citation>
    <scope>NUCLEOTIDE SEQUENCE [LARGE SCALE GENOMIC DNA]</scope>
</reference>
<keyword evidence="5" id="KW-0687">Ribonucleoprotein</keyword>
<dbReference type="InterPro" id="IPR023674">
    <property type="entry name" value="Ribosomal_uL1-like"/>
</dbReference>
<evidence type="ECO:0000256" key="1">
    <source>
        <dbReference type="ARBA" id="ARBA00010531"/>
    </source>
</evidence>
<dbReference type="GO" id="GO:0005840">
    <property type="term" value="C:ribosome"/>
    <property type="evidence" value="ECO:0007669"/>
    <property type="project" value="UniProtKB-KW"/>
</dbReference>
<evidence type="ECO:0000256" key="2">
    <source>
        <dbReference type="ARBA" id="ARBA00022491"/>
    </source>
</evidence>
<gene>
    <name evidence="9" type="ORF">UT08_C0007G0016</name>
</gene>
<evidence type="ECO:0000256" key="4">
    <source>
        <dbReference type="ARBA" id="ARBA00022980"/>
    </source>
</evidence>
<dbReference type="InterPro" id="IPR016095">
    <property type="entry name" value="Ribosomal_uL1_3-a/b-sand"/>
</dbReference>
<evidence type="ECO:0000256" key="7">
    <source>
        <dbReference type="ARBA" id="ARBA00035452"/>
    </source>
</evidence>
<feature type="compositionally biased region" description="Basic and acidic residues" evidence="8">
    <location>
        <begin position="14"/>
        <end position="26"/>
    </location>
</feature>
<comment type="similarity">
    <text evidence="1">Belongs to the universal ribosomal protein uL1 family.</text>
</comment>
<keyword evidence="4 9" id="KW-0689">Ribosomal protein</keyword>
<dbReference type="PANTHER" id="PTHR36427:SF3">
    <property type="entry name" value="LARGE RIBOSOMAL SUBUNIT PROTEIN UL1M"/>
    <property type="match status" value="1"/>
</dbReference>
<evidence type="ECO:0000256" key="8">
    <source>
        <dbReference type="SAM" id="MobiDB-lite"/>
    </source>
</evidence>
<dbReference type="Proteomes" id="UP000034081">
    <property type="component" value="Unassembled WGS sequence"/>
</dbReference>
<protein>
    <recommendedName>
        <fullName evidence="6">Large ribosomal subunit protein uL1</fullName>
    </recommendedName>
    <alternativeName>
        <fullName evidence="7">50S ribosomal protein L1</fullName>
    </alternativeName>
</protein>
<feature type="region of interest" description="Disordered" evidence="8">
    <location>
        <begin position="1"/>
        <end position="50"/>
    </location>
</feature>
<dbReference type="Gene3D" id="3.40.50.790">
    <property type="match status" value="1"/>
</dbReference>
<dbReference type="CDD" id="cd00403">
    <property type="entry name" value="Ribosomal_L1"/>
    <property type="match status" value="1"/>
</dbReference>
<evidence type="ECO:0000256" key="3">
    <source>
        <dbReference type="ARBA" id="ARBA00022845"/>
    </source>
</evidence>
<comment type="caution">
    <text evidence="9">The sequence shown here is derived from an EMBL/GenBank/DDBJ whole genome shotgun (WGS) entry which is preliminary data.</text>
</comment>
<evidence type="ECO:0000256" key="5">
    <source>
        <dbReference type="ARBA" id="ARBA00023274"/>
    </source>
</evidence>
<dbReference type="Pfam" id="PF00687">
    <property type="entry name" value="Ribosomal_L1"/>
    <property type="match status" value="1"/>
</dbReference>
<accession>A0A0G0L072</accession>
<keyword evidence="2" id="KW-0678">Repressor</keyword>
<keyword evidence="3" id="KW-0810">Translation regulation</keyword>
<dbReference type="GO" id="GO:1990904">
    <property type="term" value="C:ribonucleoprotein complex"/>
    <property type="evidence" value="ECO:0007669"/>
    <property type="project" value="UniProtKB-KW"/>
</dbReference>
<organism evidence="9 10">
    <name type="scientific">Candidatus Woesebacteria bacterium GW2011_GWB1_38_8</name>
    <dbReference type="NCBI Taxonomy" id="1618570"/>
    <lineage>
        <taxon>Bacteria</taxon>
        <taxon>Candidatus Woeseibacteriota</taxon>
    </lineage>
</organism>
<dbReference type="STRING" id="1618570.UT08_C0007G0016"/>
<dbReference type="Gene3D" id="6.10.20.140">
    <property type="entry name" value="50S ribosomal protein L1, Chain A, Domain 1"/>
    <property type="match status" value="1"/>
</dbReference>
<dbReference type="PATRIC" id="fig|1618570.3.peg.752"/>
<dbReference type="Gene3D" id="3.30.190.20">
    <property type="match status" value="1"/>
</dbReference>
<proteinExistence type="inferred from homology"/>
<evidence type="ECO:0000313" key="9">
    <source>
        <dbReference type="EMBL" id="KKQ85343.1"/>
    </source>
</evidence>
<evidence type="ECO:0000313" key="10">
    <source>
        <dbReference type="Proteomes" id="UP000034081"/>
    </source>
</evidence>